<evidence type="ECO:0000256" key="10">
    <source>
        <dbReference type="SAM" id="SignalP"/>
    </source>
</evidence>
<accession>A0A7Y9C601</accession>
<dbReference type="Pfam" id="PF07568">
    <property type="entry name" value="HisKA_2"/>
    <property type="match status" value="1"/>
</dbReference>
<keyword evidence="9" id="KW-1133">Transmembrane helix</keyword>
<evidence type="ECO:0000256" key="8">
    <source>
        <dbReference type="PROSITE-ProRule" id="PRU00339"/>
    </source>
</evidence>
<dbReference type="PANTHER" id="PTHR41523:SF8">
    <property type="entry name" value="ETHYLENE RESPONSE SENSOR PROTEIN"/>
    <property type="match status" value="1"/>
</dbReference>
<keyword evidence="10" id="KW-0732">Signal</keyword>
<keyword evidence="7" id="KW-0067">ATP-binding</keyword>
<dbReference type="InterPro" id="IPR019734">
    <property type="entry name" value="TPR_rpt"/>
</dbReference>
<dbReference type="Pfam" id="PF02518">
    <property type="entry name" value="HATPase_c"/>
    <property type="match status" value="1"/>
</dbReference>
<keyword evidence="9" id="KW-0472">Membrane</keyword>
<evidence type="ECO:0000256" key="7">
    <source>
        <dbReference type="ARBA" id="ARBA00022840"/>
    </source>
</evidence>
<keyword evidence="6" id="KW-0418">Kinase</keyword>
<dbReference type="SMART" id="SM00028">
    <property type="entry name" value="TPR"/>
    <property type="match status" value="3"/>
</dbReference>
<dbReference type="GO" id="GO:0004673">
    <property type="term" value="F:protein histidine kinase activity"/>
    <property type="evidence" value="ECO:0007669"/>
    <property type="project" value="UniProtKB-EC"/>
</dbReference>
<dbReference type="InterPro" id="IPR011990">
    <property type="entry name" value="TPR-like_helical_dom_sf"/>
</dbReference>
<feature type="chain" id="PRO_5031365453" description="histidine kinase" evidence="10">
    <location>
        <begin position="28"/>
        <end position="748"/>
    </location>
</feature>
<evidence type="ECO:0000256" key="1">
    <source>
        <dbReference type="ARBA" id="ARBA00000085"/>
    </source>
</evidence>
<gene>
    <name evidence="12" type="ORF">HZF10_11350</name>
</gene>
<evidence type="ECO:0000259" key="11">
    <source>
        <dbReference type="SMART" id="SM00387"/>
    </source>
</evidence>
<evidence type="ECO:0000256" key="6">
    <source>
        <dbReference type="ARBA" id="ARBA00022777"/>
    </source>
</evidence>
<feature type="signal peptide" evidence="10">
    <location>
        <begin position="1"/>
        <end position="27"/>
    </location>
</feature>
<keyword evidence="9" id="KW-0812">Transmembrane</keyword>
<dbReference type="Gene3D" id="1.25.40.10">
    <property type="entry name" value="Tetratricopeptide repeat domain"/>
    <property type="match status" value="1"/>
</dbReference>
<evidence type="ECO:0000313" key="13">
    <source>
        <dbReference type="Proteomes" id="UP000535020"/>
    </source>
</evidence>
<dbReference type="InterPro" id="IPR036890">
    <property type="entry name" value="HATPase_C_sf"/>
</dbReference>
<feature type="repeat" description="TPR" evidence="8">
    <location>
        <begin position="255"/>
        <end position="288"/>
    </location>
</feature>
<evidence type="ECO:0000256" key="3">
    <source>
        <dbReference type="ARBA" id="ARBA00022553"/>
    </source>
</evidence>
<reference evidence="12 13" key="1">
    <citation type="submission" date="2020-07" db="EMBL/GenBank/DDBJ databases">
        <authorList>
            <person name="Sun Q."/>
        </authorList>
    </citation>
    <scope>NUCLEOTIDE SEQUENCE [LARGE SCALE GENOMIC DNA]</scope>
    <source>
        <strain evidence="12 13">MAH-1</strain>
    </source>
</reference>
<evidence type="ECO:0000256" key="5">
    <source>
        <dbReference type="ARBA" id="ARBA00022741"/>
    </source>
</evidence>
<dbReference type="PANTHER" id="PTHR41523">
    <property type="entry name" value="TWO-COMPONENT SYSTEM SENSOR PROTEIN"/>
    <property type="match status" value="1"/>
</dbReference>
<keyword evidence="13" id="KW-1185">Reference proteome</keyword>
<keyword evidence="8" id="KW-0802">TPR repeat</keyword>
<evidence type="ECO:0000256" key="2">
    <source>
        <dbReference type="ARBA" id="ARBA00012438"/>
    </source>
</evidence>
<keyword evidence="4" id="KW-0808">Transferase</keyword>
<dbReference type="Pfam" id="PF13424">
    <property type="entry name" value="TPR_12"/>
    <property type="match status" value="1"/>
</dbReference>
<sequence>MMRKVSISTLVLHAMTLLFGFQLNAQAVFKNEDDVLKSEKMLAKQDKDTVLANRYFEICFWYLDNKASESQKIRKYCNAGGKISNELKFSSGKGKYFLIMSRLYQNDHKYNDGIKASTSAITMFTAVRNYNLLGESWVMLWSNHSLNGLANEKRIPYLLKAATFFSKARNFKREGDCYKEAGDMSQVVGKAGEALNYLKLAAAAYKKAKYDRLHEVYDLLGRVYATLGDYKEAIKYGWLAVKTAEKLGDDSLLMCTIYNRLGSSYVQLQQFDEGLKHYKKALAYAERYHDMDGMITMVFNIAEVLLAQGKEKEALTFTKTMLAKYPGFAKTEGTLWDSLLLHLYAVNGHMKMAQKHALQIERTLSSEPTDYNSYSNTVNTLLKYYDYIKDYKKAQLWVAKLDSVSKRTDSGINRDKIEFWKFKLDSINGNYKEALASFQRLKKITDKVLTEAKSRQINQLGVLYETEKKSKDILVLKRQALIQQSNLEREKLIRNIILGGLVLLTIIAFLLYKGYRLKQRSNAMLKTQQAEIHDKNASLEHLLQEKEWLLREIHHRVKNNLHMVTGLLESQTEFIKGKEAKKAISDSQHRIQAMSLIHQKLYQTENLSMTDMPSYIADLVDYLQQSYEENSGVRFILDIEKVDFPLSHTIPLGLILNEAITNSFKYAFRDRQDKFIRIHLKKEADGRFLLEIIDNGIGLPEGFEYENASSLGTRLIYGLSQDIHADIAMYSDKGTHIDIRFTLPQHHE</sequence>
<organism evidence="12 13">
    <name type="scientific">Flavobacterium agri</name>
    <dbReference type="NCBI Taxonomy" id="2743471"/>
    <lineage>
        <taxon>Bacteria</taxon>
        <taxon>Pseudomonadati</taxon>
        <taxon>Bacteroidota</taxon>
        <taxon>Flavobacteriia</taxon>
        <taxon>Flavobacteriales</taxon>
        <taxon>Flavobacteriaceae</taxon>
        <taxon>Flavobacterium</taxon>
    </lineage>
</organism>
<dbReference type="AlphaFoldDB" id="A0A7Y9C601"/>
<protein>
    <recommendedName>
        <fullName evidence="2">histidine kinase</fullName>
        <ecNumber evidence="2">2.7.13.3</ecNumber>
    </recommendedName>
</protein>
<dbReference type="Gene3D" id="3.30.565.10">
    <property type="entry name" value="Histidine kinase-like ATPase, C-terminal domain"/>
    <property type="match status" value="1"/>
</dbReference>
<dbReference type="EC" id="2.7.13.3" evidence="2"/>
<dbReference type="SMART" id="SM00387">
    <property type="entry name" value="HATPase_c"/>
    <property type="match status" value="1"/>
</dbReference>
<dbReference type="EMBL" id="JACBJI010000004">
    <property type="protein sequence ID" value="NYA71520.1"/>
    <property type="molecule type" value="Genomic_DNA"/>
</dbReference>
<dbReference type="GO" id="GO:0005524">
    <property type="term" value="F:ATP binding"/>
    <property type="evidence" value="ECO:0007669"/>
    <property type="project" value="UniProtKB-KW"/>
</dbReference>
<dbReference type="InterPro" id="IPR011495">
    <property type="entry name" value="Sig_transdc_His_kin_sub2_dim/P"/>
</dbReference>
<dbReference type="InterPro" id="IPR003594">
    <property type="entry name" value="HATPase_dom"/>
</dbReference>
<dbReference type="Gene3D" id="3.30.450.20">
    <property type="entry name" value="PAS domain"/>
    <property type="match status" value="1"/>
</dbReference>
<comment type="caution">
    <text evidence="12">The sequence shown here is derived from an EMBL/GenBank/DDBJ whole genome shotgun (WGS) entry which is preliminary data.</text>
</comment>
<dbReference type="SUPFAM" id="SSF48452">
    <property type="entry name" value="TPR-like"/>
    <property type="match status" value="1"/>
</dbReference>
<keyword evidence="5" id="KW-0547">Nucleotide-binding</keyword>
<evidence type="ECO:0000313" key="12">
    <source>
        <dbReference type="EMBL" id="NYA71520.1"/>
    </source>
</evidence>
<dbReference type="RefSeq" id="WP_176006323.1">
    <property type="nucleotide sequence ID" value="NZ_JABWMI010000011.1"/>
</dbReference>
<proteinExistence type="predicted"/>
<evidence type="ECO:0000256" key="4">
    <source>
        <dbReference type="ARBA" id="ARBA00022679"/>
    </source>
</evidence>
<dbReference type="Pfam" id="PF13181">
    <property type="entry name" value="TPR_8"/>
    <property type="match status" value="1"/>
</dbReference>
<name>A0A7Y9C601_9FLAO</name>
<feature type="transmembrane region" description="Helical" evidence="9">
    <location>
        <begin position="492"/>
        <end position="512"/>
    </location>
</feature>
<dbReference type="Proteomes" id="UP000535020">
    <property type="component" value="Unassembled WGS sequence"/>
</dbReference>
<evidence type="ECO:0000256" key="9">
    <source>
        <dbReference type="SAM" id="Phobius"/>
    </source>
</evidence>
<dbReference type="SUPFAM" id="SSF55874">
    <property type="entry name" value="ATPase domain of HSP90 chaperone/DNA topoisomerase II/histidine kinase"/>
    <property type="match status" value="1"/>
</dbReference>
<comment type="catalytic activity">
    <reaction evidence="1">
        <text>ATP + protein L-histidine = ADP + protein N-phospho-L-histidine.</text>
        <dbReference type="EC" id="2.7.13.3"/>
    </reaction>
</comment>
<dbReference type="PROSITE" id="PS50005">
    <property type="entry name" value="TPR"/>
    <property type="match status" value="1"/>
</dbReference>
<feature type="domain" description="Histidine kinase/HSP90-like ATPase" evidence="11">
    <location>
        <begin position="647"/>
        <end position="747"/>
    </location>
</feature>
<keyword evidence="3" id="KW-0597">Phosphoprotein</keyword>